<dbReference type="InParanoid" id="A0A2R6P5Z5"/>
<evidence type="ECO:0000313" key="2">
    <source>
        <dbReference type="EMBL" id="PSR86062.1"/>
    </source>
</evidence>
<dbReference type="InterPro" id="IPR002156">
    <property type="entry name" value="RNaseH_domain"/>
</dbReference>
<sequence>MAIKAQALTNFVVEFTYDVVPKPEENQPEVETLEGQNPDEDLAKWKLFVDRSSNQHGCGARLILQTPSGEHMKYAIHIGFKAINNEAKYETLLAGLRIAIELGMDSLDAFSDSQLVVNQVQGDYLTKDTQMVAYLDEVKTISEKIKDFRICQIPREENKKADDLANLTSAFDFIYIAIRRGRLHRQTRDHHHEGSLFIRLLLHHDSYNCGLLSTW</sequence>
<dbReference type="SUPFAM" id="SSF53098">
    <property type="entry name" value="Ribonuclease H-like"/>
    <property type="match status" value="1"/>
</dbReference>
<feature type="domain" description="RNase H type-1" evidence="1">
    <location>
        <begin position="55"/>
        <end position="167"/>
    </location>
</feature>
<evidence type="ECO:0000259" key="1">
    <source>
        <dbReference type="Pfam" id="PF13456"/>
    </source>
</evidence>
<dbReference type="AlphaFoldDB" id="A0A2R6P5Z5"/>
<dbReference type="PANTHER" id="PTHR48475">
    <property type="entry name" value="RIBONUCLEASE H"/>
    <property type="match status" value="1"/>
</dbReference>
<dbReference type="CDD" id="cd09279">
    <property type="entry name" value="RNase_HI_like"/>
    <property type="match status" value="1"/>
</dbReference>
<dbReference type="STRING" id="1590841.A0A2R6P5Z5"/>
<evidence type="ECO:0000313" key="3">
    <source>
        <dbReference type="Proteomes" id="UP000241394"/>
    </source>
</evidence>
<reference evidence="3" key="2">
    <citation type="journal article" date="2018" name="BMC Genomics">
        <title>A manually annotated Actinidia chinensis var. chinensis (kiwifruit) genome highlights the challenges associated with draft genomes and gene prediction in plants.</title>
        <authorList>
            <person name="Pilkington S.M."/>
            <person name="Crowhurst R."/>
            <person name="Hilario E."/>
            <person name="Nardozza S."/>
            <person name="Fraser L."/>
            <person name="Peng Y."/>
            <person name="Gunaseelan K."/>
            <person name="Simpson R."/>
            <person name="Tahir J."/>
            <person name="Deroles S.C."/>
            <person name="Templeton K."/>
            <person name="Luo Z."/>
            <person name="Davy M."/>
            <person name="Cheng C."/>
            <person name="McNeilage M."/>
            <person name="Scaglione D."/>
            <person name="Liu Y."/>
            <person name="Zhang Q."/>
            <person name="Datson P."/>
            <person name="De Silva N."/>
            <person name="Gardiner S.E."/>
            <person name="Bassett H."/>
            <person name="Chagne D."/>
            <person name="McCallum J."/>
            <person name="Dzierzon H."/>
            <person name="Deng C."/>
            <person name="Wang Y.Y."/>
            <person name="Barron L."/>
            <person name="Manako K."/>
            <person name="Bowen J."/>
            <person name="Foster T.M."/>
            <person name="Erridge Z.A."/>
            <person name="Tiffin H."/>
            <person name="Waite C.N."/>
            <person name="Davies K.M."/>
            <person name="Grierson E.P."/>
            <person name="Laing W.A."/>
            <person name="Kirk R."/>
            <person name="Chen X."/>
            <person name="Wood M."/>
            <person name="Montefiori M."/>
            <person name="Brummell D.A."/>
            <person name="Schwinn K.E."/>
            <person name="Catanach A."/>
            <person name="Fullerton C."/>
            <person name="Li D."/>
            <person name="Meiyalaghan S."/>
            <person name="Nieuwenhuizen N."/>
            <person name="Read N."/>
            <person name="Prakash R."/>
            <person name="Hunter D."/>
            <person name="Zhang H."/>
            <person name="McKenzie M."/>
            <person name="Knabel M."/>
            <person name="Harris A."/>
            <person name="Allan A.C."/>
            <person name="Gleave A."/>
            <person name="Chen A."/>
            <person name="Janssen B.J."/>
            <person name="Plunkett B."/>
            <person name="Ampomah-Dwamena C."/>
            <person name="Voogd C."/>
            <person name="Leif D."/>
            <person name="Lafferty D."/>
            <person name="Souleyre E.J.F."/>
            <person name="Varkonyi-Gasic E."/>
            <person name="Gambi F."/>
            <person name="Hanley J."/>
            <person name="Yao J.L."/>
            <person name="Cheung J."/>
            <person name="David K.M."/>
            <person name="Warren B."/>
            <person name="Marsh K."/>
            <person name="Snowden K.C."/>
            <person name="Lin-Wang K."/>
            <person name="Brian L."/>
            <person name="Martinez-Sanchez M."/>
            <person name="Wang M."/>
            <person name="Ileperuma N."/>
            <person name="Macnee N."/>
            <person name="Campin R."/>
            <person name="McAtee P."/>
            <person name="Drummond R.S.M."/>
            <person name="Espley R.V."/>
            <person name="Ireland H.S."/>
            <person name="Wu R."/>
            <person name="Atkinson R.G."/>
            <person name="Karunairetnam S."/>
            <person name="Bulley S."/>
            <person name="Chunkath S."/>
            <person name="Hanley Z."/>
            <person name="Storey R."/>
            <person name="Thrimawithana A.H."/>
            <person name="Thomson S."/>
            <person name="David C."/>
            <person name="Testolin R."/>
            <person name="Huang H."/>
            <person name="Hellens R.P."/>
            <person name="Schaffer R.J."/>
        </authorList>
    </citation>
    <scope>NUCLEOTIDE SEQUENCE [LARGE SCALE GENOMIC DNA]</scope>
    <source>
        <strain evidence="3">cv. Red5</strain>
    </source>
</reference>
<organism evidence="2 3">
    <name type="scientific">Actinidia chinensis var. chinensis</name>
    <name type="common">Chinese soft-hair kiwi</name>
    <dbReference type="NCBI Taxonomy" id="1590841"/>
    <lineage>
        <taxon>Eukaryota</taxon>
        <taxon>Viridiplantae</taxon>
        <taxon>Streptophyta</taxon>
        <taxon>Embryophyta</taxon>
        <taxon>Tracheophyta</taxon>
        <taxon>Spermatophyta</taxon>
        <taxon>Magnoliopsida</taxon>
        <taxon>eudicotyledons</taxon>
        <taxon>Gunneridae</taxon>
        <taxon>Pentapetalae</taxon>
        <taxon>asterids</taxon>
        <taxon>Ericales</taxon>
        <taxon>Actinidiaceae</taxon>
        <taxon>Actinidia</taxon>
    </lineage>
</organism>
<dbReference type="PANTHER" id="PTHR48475:SF2">
    <property type="entry name" value="RIBONUCLEASE H"/>
    <property type="match status" value="1"/>
</dbReference>
<dbReference type="InterPro" id="IPR036397">
    <property type="entry name" value="RNaseH_sf"/>
</dbReference>
<dbReference type="Proteomes" id="UP000241394">
    <property type="component" value="Chromosome LG28"/>
</dbReference>
<dbReference type="OMA" id="HANSCIQ"/>
<reference evidence="2 3" key="1">
    <citation type="submission" date="2017-07" db="EMBL/GenBank/DDBJ databases">
        <title>An improved, manually edited Actinidia chinensis var. chinensis (kiwifruit) genome highlights the challenges associated with draft genomes and gene prediction in plants.</title>
        <authorList>
            <person name="Pilkington S."/>
            <person name="Crowhurst R."/>
            <person name="Hilario E."/>
            <person name="Nardozza S."/>
            <person name="Fraser L."/>
            <person name="Peng Y."/>
            <person name="Gunaseelan K."/>
            <person name="Simpson R."/>
            <person name="Tahir J."/>
            <person name="Deroles S."/>
            <person name="Templeton K."/>
            <person name="Luo Z."/>
            <person name="Davy M."/>
            <person name="Cheng C."/>
            <person name="Mcneilage M."/>
            <person name="Scaglione D."/>
            <person name="Liu Y."/>
            <person name="Zhang Q."/>
            <person name="Datson P."/>
            <person name="De Silva N."/>
            <person name="Gardiner S."/>
            <person name="Bassett H."/>
            <person name="Chagne D."/>
            <person name="Mccallum J."/>
            <person name="Dzierzon H."/>
            <person name="Deng C."/>
            <person name="Wang Y.-Y."/>
            <person name="Barron N."/>
            <person name="Manako K."/>
            <person name="Bowen J."/>
            <person name="Foster T."/>
            <person name="Erridge Z."/>
            <person name="Tiffin H."/>
            <person name="Waite C."/>
            <person name="Davies K."/>
            <person name="Grierson E."/>
            <person name="Laing W."/>
            <person name="Kirk R."/>
            <person name="Chen X."/>
            <person name="Wood M."/>
            <person name="Montefiori M."/>
            <person name="Brummell D."/>
            <person name="Schwinn K."/>
            <person name="Catanach A."/>
            <person name="Fullerton C."/>
            <person name="Li D."/>
            <person name="Meiyalaghan S."/>
            <person name="Nieuwenhuizen N."/>
            <person name="Read N."/>
            <person name="Prakash R."/>
            <person name="Hunter D."/>
            <person name="Zhang H."/>
            <person name="Mckenzie M."/>
            <person name="Knabel M."/>
            <person name="Harris A."/>
            <person name="Allan A."/>
            <person name="Chen A."/>
            <person name="Janssen B."/>
            <person name="Plunkett B."/>
            <person name="Dwamena C."/>
            <person name="Voogd C."/>
            <person name="Leif D."/>
            <person name="Lafferty D."/>
            <person name="Souleyre E."/>
            <person name="Varkonyi-Gasic E."/>
            <person name="Gambi F."/>
            <person name="Hanley J."/>
            <person name="Yao J.-L."/>
            <person name="Cheung J."/>
            <person name="David K."/>
            <person name="Warren B."/>
            <person name="Marsh K."/>
            <person name="Snowden K."/>
            <person name="Lin-Wang K."/>
            <person name="Brian L."/>
            <person name="Martinez-Sanchez M."/>
            <person name="Wang M."/>
            <person name="Ileperuma N."/>
            <person name="Macnee N."/>
            <person name="Campin R."/>
            <person name="Mcatee P."/>
            <person name="Drummond R."/>
            <person name="Espley R."/>
            <person name="Ireland H."/>
            <person name="Wu R."/>
            <person name="Atkinson R."/>
            <person name="Karunairetnam S."/>
            <person name="Bulley S."/>
            <person name="Chunkath S."/>
            <person name="Hanley Z."/>
            <person name="Storey R."/>
            <person name="Thrimawithana A."/>
            <person name="Thomson S."/>
            <person name="David C."/>
            <person name="Testolin R."/>
        </authorList>
    </citation>
    <scope>NUCLEOTIDE SEQUENCE [LARGE SCALE GENOMIC DNA]</scope>
    <source>
        <strain evidence="3">cv. Red5</strain>
        <tissue evidence="2">Young leaf</tissue>
    </source>
</reference>
<proteinExistence type="predicted"/>
<comment type="caution">
    <text evidence="2">The sequence shown here is derived from an EMBL/GenBank/DDBJ whole genome shotgun (WGS) entry which is preliminary data.</text>
</comment>
<gene>
    <name evidence="2" type="ORF">CEY00_Acc31691</name>
</gene>
<dbReference type="GO" id="GO:0004523">
    <property type="term" value="F:RNA-DNA hybrid ribonuclease activity"/>
    <property type="evidence" value="ECO:0007669"/>
    <property type="project" value="InterPro"/>
</dbReference>
<accession>A0A2R6P5Z5</accession>
<dbReference type="GO" id="GO:0003676">
    <property type="term" value="F:nucleic acid binding"/>
    <property type="evidence" value="ECO:0007669"/>
    <property type="project" value="InterPro"/>
</dbReference>
<keyword evidence="3" id="KW-1185">Reference proteome</keyword>
<name>A0A2R6P5Z5_ACTCC</name>
<dbReference type="Pfam" id="PF13456">
    <property type="entry name" value="RVT_3"/>
    <property type="match status" value="1"/>
</dbReference>
<dbReference type="Gramene" id="PSR86062">
    <property type="protein sequence ID" value="PSR86062"/>
    <property type="gene ID" value="CEY00_Acc31691"/>
</dbReference>
<dbReference type="InterPro" id="IPR012337">
    <property type="entry name" value="RNaseH-like_sf"/>
</dbReference>
<dbReference type="Gene3D" id="3.30.420.10">
    <property type="entry name" value="Ribonuclease H-like superfamily/Ribonuclease H"/>
    <property type="match status" value="1"/>
</dbReference>
<dbReference type="OrthoDB" id="1938451at2759"/>
<dbReference type="EMBL" id="NKQK01000028">
    <property type="protein sequence ID" value="PSR86062.1"/>
    <property type="molecule type" value="Genomic_DNA"/>
</dbReference>
<protein>
    <submittedName>
        <fullName evidence="2">Ribonuclease</fullName>
    </submittedName>
</protein>